<feature type="region of interest" description="Disordered" evidence="1">
    <location>
        <begin position="677"/>
        <end position="739"/>
    </location>
</feature>
<protein>
    <submittedName>
        <fullName evidence="2">Uncharacterized protein</fullName>
    </submittedName>
</protein>
<feature type="region of interest" description="Disordered" evidence="1">
    <location>
        <begin position="118"/>
        <end position="219"/>
    </location>
</feature>
<feature type="compositionally biased region" description="Basic and acidic residues" evidence="1">
    <location>
        <begin position="507"/>
        <end position="519"/>
    </location>
</feature>
<reference evidence="2 3" key="1">
    <citation type="submission" date="2015-01" db="EMBL/GenBank/DDBJ databases">
        <title>The Genome Sequence of Capronia semiimmersa CBS27337.</title>
        <authorList>
            <consortium name="The Broad Institute Genomics Platform"/>
            <person name="Cuomo C."/>
            <person name="de Hoog S."/>
            <person name="Gorbushina A."/>
            <person name="Stielow B."/>
            <person name="Teixiera M."/>
            <person name="Abouelleil A."/>
            <person name="Chapman S.B."/>
            <person name="Priest M."/>
            <person name="Young S.K."/>
            <person name="Wortman J."/>
            <person name="Nusbaum C."/>
            <person name="Birren B."/>
        </authorList>
    </citation>
    <scope>NUCLEOTIDE SEQUENCE [LARGE SCALE GENOMIC DNA]</scope>
    <source>
        <strain evidence="2 3">CBS 27337</strain>
    </source>
</reference>
<gene>
    <name evidence="2" type="ORF">PV04_00751</name>
</gene>
<feature type="region of interest" description="Disordered" evidence="1">
    <location>
        <begin position="1"/>
        <end position="66"/>
    </location>
</feature>
<feature type="compositionally biased region" description="Basic and acidic residues" evidence="1">
    <location>
        <begin position="1073"/>
        <end position="1084"/>
    </location>
</feature>
<feature type="region of interest" description="Disordered" evidence="1">
    <location>
        <begin position="503"/>
        <end position="544"/>
    </location>
</feature>
<feature type="region of interest" description="Disordered" evidence="1">
    <location>
        <begin position="605"/>
        <end position="645"/>
    </location>
</feature>
<evidence type="ECO:0000313" key="2">
    <source>
        <dbReference type="EMBL" id="KIW72569.1"/>
    </source>
</evidence>
<feature type="compositionally biased region" description="Low complexity" evidence="1">
    <location>
        <begin position="403"/>
        <end position="440"/>
    </location>
</feature>
<name>A0A0D2GJM7_9EURO</name>
<organism evidence="2 3">
    <name type="scientific">Phialophora macrospora</name>
    <dbReference type="NCBI Taxonomy" id="1851006"/>
    <lineage>
        <taxon>Eukaryota</taxon>
        <taxon>Fungi</taxon>
        <taxon>Dikarya</taxon>
        <taxon>Ascomycota</taxon>
        <taxon>Pezizomycotina</taxon>
        <taxon>Eurotiomycetes</taxon>
        <taxon>Chaetothyriomycetidae</taxon>
        <taxon>Chaetothyriales</taxon>
        <taxon>Herpotrichiellaceae</taxon>
        <taxon>Phialophora</taxon>
    </lineage>
</organism>
<feature type="compositionally biased region" description="Low complexity" evidence="1">
    <location>
        <begin position="146"/>
        <end position="159"/>
    </location>
</feature>
<dbReference type="STRING" id="5601.A0A0D2GJM7"/>
<feature type="compositionally biased region" description="Polar residues" evidence="1">
    <location>
        <begin position="678"/>
        <end position="698"/>
    </location>
</feature>
<feature type="region of interest" description="Disordered" evidence="1">
    <location>
        <begin position="998"/>
        <end position="1095"/>
    </location>
</feature>
<feature type="region of interest" description="Disordered" evidence="1">
    <location>
        <begin position="237"/>
        <end position="257"/>
    </location>
</feature>
<feature type="compositionally biased region" description="Basic residues" evidence="1">
    <location>
        <begin position="621"/>
        <end position="631"/>
    </location>
</feature>
<feature type="compositionally biased region" description="Polar residues" evidence="1">
    <location>
        <begin position="385"/>
        <end position="394"/>
    </location>
</feature>
<proteinExistence type="predicted"/>
<feature type="compositionally biased region" description="Polar residues" evidence="1">
    <location>
        <begin position="51"/>
        <end position="60"/>
    </location>
</feature>
<feature type="compositionally biased region" description="Polar residues" evidence="1">
    <location>
        <begin position="168"/>
        <end position="183"/>
    </location>
</feature>
<feature type="region of interest" description="Disordered" evidence="1">
    <location>
        <begin position="337"/>
        <end position="368"/>
    </location>
</feature>
<feature type="region of interest" description="Disordered" evidence="1">
    <location>
        <begin position="822"/>
        <end position="909"/>
    </location>
</feature>
<dbReference type="EMBL" id="KN846956">
    <property type="protein sequence ID" value="KIW72569.1"/>
    <property type="molecule type" value="Genomic_DNA"/>
</dbReference>
<keyword evidence="3" id="KW-1185">Reference proteome</keyword>
<dbReference type="AlphaFoldDB" id="A0A0D2GJM7"/>
<evidence type="ECO:0000313" key="3">
    <source>
        <dbReference type="Proteomes" id="UP000054266"/>
    </source>
</evidence>
<evidence type="ECO:0000256" key="1">
    <source>
        <dbReference type="SAM" id="MobiDB-lite"/>
    </source>
</evidence>
<feature type="compositionally biased region" description="Low complexity" evidence="1">
    <location>
        <begin position="1059"/>
        <end position="1072"/>
    </location>
</feature>
<feature type="compositionally biased region" description="Basic and acidic residues" evidence="1">
    <location>
        <begin position="1007"/>
        <end position="1017"/>
    </location>
</feature>
<feature type="compositionally biased region" description="Low complexity" evidence="1">
    <location>
        <begin position="40"/>
        <end position="49"/>
    </location>
</feature>
<feature type="compositionally biased region" description="Low complexity" evidence="1">
    <location>
        <begin position="520"/>
        <end position="530"/>
    </location>
</feature>
<feature type="region of interest" description="Disordered" evidence="1">
    <location>
        <begin position="384"/>
        <end position="445"/>
    </location>
</feature>
<dbReference type="Proteomes" id="UP000054266">
    <property type="component" value="Unassembled WGS sequence"/>
</dbReference>
<feature type="region of interest" description="Disordered" evidence="1">
    <location>
        <begin position="464"/>
        <end position="489"/>
    </location>
</feature>
<dbReference type="HOGENOM" id="CLU_008716_0_0_1"/>
<feature type="compositionally biased region" description="Polar residues" evidence="1">
    <location>
        <begin position="207"/>
        <end position="217"/>
    </location>
</feature>
<accession>A0A0D2GJM7</accession>
<sequence>MRFGRRRSSLAAESVQTEPDTRRRNRLSKPLTSNATKIQTSTSTPTLSLQVPAQSKNASATELPVSPLSPVSANALRQHIRDDVLAPDNNGHSPIPAMKNDSSWRVAYMVSRIEGNKATAEAPRKQQQEPVPLSPIKPQKRKSILLRRLSLQRSSSLSRMPSDERVNSLKSESTVASTPNPSLDQIADSPSIPPTRRSSFAPGTATRKLSPTTTKQDLQGHKVIEELEEPAASLVESDYLEWQPPPPRATGRAGTPSDMGYSQLGGLRHGSLRIVNGRASPALSEASKVSRQLLAIQTPHRDVSSEYGDTEEEIEQIEFHSHGNANGTAVRRIFSWENDDDKATPRAHPLQNVMRPEEDTEPTSTGDHTSLMANEYIAELGASPFEQQTQSSPVGTIRRTRSESSLWRASSCSSLQRSPSPENDLSELSPVSPLEPSLSPTGSVIRKVSTETLRGQGRGLLQVTTDHEHQASDSAMSWHSPIEPSLPADGAFQSAVDLQVQLSPSRDGLHPPRAAEKSDSGYSSSNSLRSLQMTKRTPPPIETTVLPEVSNSAMSDTTSRSIRPASFLGIKPPILKSRKTEPNVPTFANTRPSVVSIERATAAMPPAVPGSAPDGSEPAKARKKLLKKRRPLSQPPSQISVVRVQSFDEDSIPQVSPEARENLRIRSQIVPELDRTYMQPNTMGNTPSSSMLDLSNTEFRFPSPGPEQSLQVKRSRSRSRPRSWFGRSKTDISSSSRDTGISHAEAIAIINDFGTDGAVLGRSPYDLSDYDALSQGPMTPPVISTAPSYTRSMMDDRTAAELSRRRSRSIQERENMVPERRLSFNDRGGIPGKNLRPASFASDAPPITPEMLEKAYRTSSMQRQPSVSTAVAPPPPPHSPRPSYLVYEEDSDPVAPPPPTHSPRPIDITDDPWAAQAAAWKARRNSAGEALRRQPCRSGKYEEYSQSVEKGLLFPATPSRRQQDWAQCLSPENYSPSLQDYHGQNEALSLHEHAYRLPFESSNSGPNERESAYERQSRQHSMTYDAHYPYTTQSRGPSPRRPLPSPQPSGGAVSPRPHSNANSAISFASSMAEELHPQPMDRRHPPPAFGRYSGGMEFGYERGSGFGGSAGTRSASGKAEASRKGVFLRASYGVDLGDVPVGIMAGG</sequence>
<feature type="compositionally biased region" description="Polar residues" evidence="1">
    <location>
        <begin position="30"/>
        <end position="39"/>
    </location>
</feature>